<evidence type="ECO:0000259" key="2">
    <source>
        <dbReference type="Pfam" id="PF01609"/>
    </source>
</evidence>
<evidence type="ECO:0000313" key="4">
    <source>
        <dbReference type="Proteomes" id="UP000199005"/>
    </source>
</evidence>
<dbReference type="AlphaFoldDB" id="A0A1H6WFR7"/>
<dbReference type="Proteomes" id="UP000199005">
    <property type="component" value="Unassembled WGS sequence"/>
</dbReference>
<feature type="transmembrane region" description="Helical" evidence="1">
    <location>
        <begin position="338"/>
        <end position="355"/>
    </location>
</feature>
<dbReference type="InterPro" id="IPR002559">
    <property type="entry name" value="Transposase_11"/>
</dbReference>
<dbReference type="InterPro" id="IPR047658">
    <property type="entry name" value="IS4-like_transpos"/>
</dbReference>
<dbReference type="GO" id="GO:0003677">
    <property type="term" value="F:DNA binding"/>
    <property type="evidence" value="ECO:0007669"/>
    <property type="project" value="InterPro"/>
</dbReference>
<dbReference type="InterPro" id="IPR012337">
    <property type="entry name" value="RNaseH-like_sf"/>
</dbReference>
<reference evidence="3 4" key="1">
    <citation type="submission" date="2016-10" db="EMBL/GenBank/DDBJ databases">
        <authorList>
            <person name="de Groot N.N."/>
        </authorList>
    </citation>
    <scope>NUCLEOTIDE SEQUENCE [LARGE SCALE GENOMIC DNA]</scope>
    <source>
        <strain evidence="3 4">DSM 1041</strain>
    </source>
</reference>
<dbReference type="GO" id="GO:0004803">
    <property type="term" value="F:transposase activity"/>
    <property type="evidence" value="ECO:0007669"/>
    <property type="project" value="InterPro"/>
</dbReference>
<name>A0A1H6WFR7_9GAMM</name>
<dbReference type="EMBL" id="FNYO01000043">
    <property type="protein sequence ID" value="SEJ14556.1"/>
    <property type="molecule type" value="Genomic_DNA"/>
</dbReference>
<protein>
    <submittedName>
        <fullName evidence="3">Transposase, IS4 family</fullName>
    </submittedName>
</protein>
<keyword evidence="1" id="KW-0812">Transmembrane</keyword>
<evidence type="ECO:0000256" key="1">
    <source>
        <dbReference type="SAM" id="Phobius"/>
    </source>
</evidence>
<sequence>MKRSAWAGTLVVAKLTDVPLPMQTVQFLHDAFAKALLTIHARRLEALMAVVAALLQGRCLSLTALGRFLPGSAYPKHAIKRVDRLLGNRQLQAERGLFYWAMLRALLGSLKHPLILVDWSPIDAAGKLFLLRAAIPLAGRSLPVCEVVHPREGCPRCQKRLLEALAAMLPAGCTPILVTDAGFRRPWFQAVEAMGWHYVGRVRNRDLCRFGEQPWQPVKSLYALASASPKRLGCLEMTRSAPWSTPLYAVKHVPRGRKHRRVTGTVARDKCSRQNAQRESEPWLLASNLPETQWNAAQVAAIYRRRMQVEEGFRDLKSHRLGFGLELHRSRCPRRIEILLLIAVLASYALCLLGLQAREAGHERRFQSNSVKDRHVLSLWRLGLGYARTYAEDISRERLRELELALRREVHRQAQELG</sequence>
<dbReference type="SUPFAM" id="SSF53098">
    <property type="entry name" value="Ribonuclease H-like"/>
    <property type="match status" value="1"/>
</dbReference>
<dbReference type="Pfam" id="PF01609">
    <property type="entry name" value="DDE_Tnp_1"/>
    <property type="match status" value="1"/>
</dbReference>
<keyword evidence="1" id="KW-1133">Transmembrane helix</keyword>
<organism evidence="3 4">
    <name type="scientific">Azotobacter beijerinckii</name>
    <dbReference type="NCBI Taxonomy" id="170623"/>
    <lineage>
        <taxon>Bacteria</taxon>
        <taxon>Pseudomonadati</taxon>
        <taxon>Pseudomonadota</taxon>
        <taxon>Gammaproteobacteria</taxon>
        <taxon>Pseudomonadales</taxon>
        <taxon>Pseudomonadaceae</taxon>
        <taxon>Azotobacter</taxon>
    </lineage>
</organism>
<proteinExistence type="predicted"/>
<gene>
    <name evidence="3" type="ORF">SAMN04244579_03285</name>
</gene>
<accession>A0A1H6WFR7</accession>
<feature type="domain" description="Transposase IS4-like" evidence="2">
    <location>
        <begin position="113"/>
        <end position="346"/>
    </location>
</feature>
<dbReference type="PANTHER" id="PTHR35404:SF8">
    <property type="entry name" value="TRANSPOSASE OF TN10"/>
    <property type="match status" value="1"/>
</dbReference>
<dbReference type="GO" id="GO:0006313">
    <property type="term" value="P:DNA transposition"/>
    <property type="evidence" value="ECO:0007669"/>
    <property type="project" value="InterPro"/>
</dbReference>
<dbReference type="NCBIfam" id="NF033591">
    <property type="entry name" value="transpos_IS4_2"/>
    <property type="match status" value="1"/>
</dbReference>
<dbReference type="PANTHER" id="PTHR35404">
    <property type="entry name" value="TRANSPOSASE OF TN10"/>
    <property type="match status" value="1"/>
</dbReference>
<dbReference type="Gene3D" id="3.90.350.10">
    <property type="entry name" value="Transposase Inhibitor Protein From Tn5, Chain A, domain 1"/>
    <property type="match status" value="1"/>
</dbReference>
<dbReference type="STRING" id="170623.SAMN04244579_03285"/>
<evidence type="ECO:0000313" key="3">
    <source>
        <dbReference type="EMBL" id="SEJ14556.1"/>
    </source>
</evidence>
<keyword evidence="1" id="KW-0472">Membrane</keyword>